<protein>
    <recommendedName>
        <fullName evidence="6">Serine protease</fullName>
        <ecNumber evidence="6">3.4.21.-</ecNumber>
    </recommendedName>
</protein>
<dbReference type="SUPFAM" id="SSF50494">
    <property type="entry name" value="Trypsin-like serine proteases"/>
    <property type="match status" value="1"/>
</dbReference>
<dbReference type="Proteomes" id="UP001217838">
    <property type="component" value="Unassembled WGS sequence"/>
</dbReference>
<comment type="caution">
    <text evidence="8">The sequence shown here is derived from an EMBL/GenBank/DDBJ whole genome shotgun (WGS) entry which is preliminary data.</text>
</comment>
<feature type="domain" description="Effector-associated" evidence="7">
    <location>
        <begin position="14"/>
        <end position="81"/>
    </location>
</feature>
<dbReference type="InterPro" id="IPR043504">
    <property type="entry name" value="Peptidase_S1_PA_chymotrypsin"/>
</dbReference>
<dbReference type="PANTHER" id="PTHR14389">
    <property type="entry name" value="SI:CH1073-475A24.1"/>
    <property type="match status" value="1"/>
</dbReference>
<sequence>MPSILRQSPFPFHSPAAQQLHRSLSELFPSTKSAMVVAERAGLDTGTIFSEQAPFYLWFDLLAAAARAGMCHELVQQARDLLNAANPKRPLLDAVLAAEPVPIEIEPRDEANGPRFIRRTDEVSEQEALLFHDDLTLSIGRLPRLIGALQRLLELGPTVCRFEVEFAGTPAYGTGFRIGPDLLLSNWHVFHDRGGRRAVRAVAEFGHEEDRQGQPLTARPVRCDMASVQGDDDDDWAIVHTSEPLDASVPILALSAATDPVMNEPAFIIQHPLGFRKRVGFVRNQISFFDDRVVQYLTDTQEGSSGAPVFDGEGRLIALHHAGGRPQELPGRVPLKKNEGIRISRIVAGLAQRGIQAP</sequence>
<evidence type="ECO:0000259" key="7">
    <source>
        <dbReference type="Pfam" id="PF19955"/>
    </source>
</evidence>
<dbReference type="InterPro" id="IPR008256">
    <property type="entry name" value="Peptidase_S1B"/>
</dbReference>
<dbReference type="PRINTS" id="PR00839">
    <property type="entry name" value="V8PROTEASE"/>
</dbReference>
<dbReference type="RefSeq" id="WP_272003977.1">
    <property type="nucleotide sequence ID" value="NZ_JAQNDN010000019.1"/>
</dbReference>
<name>A0ABT5BDY9_9BACT</name>
<evidence type="ECO:0000256" key="4">
    <source>
        <dbReference type="ARBA" id="ARBA00022801"/>
    </source>
</evidence>
<evidence type="ECO:0000256" key="2">
    <source>
        <dbReference type="ARBA" id="ARBA00022670"/>
    </source>
</evidence>
<organism evidence="8 9">
    <name type="scientific">Nannocystis radixulma</name>
    <dbReference type="NCBI Taxonomy" id="2995305"/>
    <lineage>
        <taxon>Bacteria</taxon>
        <taxon>Pseudomonadati</taxon>
        <taxon>Myxococcota</taxon>
        <taxon>Polyangia</taxon>
        <taxon>Nannocystales</taxon>
        <taxon>Nannocystaceae</taxon>
        <taxon>Nannocystis</taxon>
    </lineage>
</organism>
<keyword evidence="9" id="KW-1185">Reference proteome</keyword>
<reference evidence="8 9" key="1">
    <citation type="submission" date="2022-11" db="EMBL/GenBank/DDBJ databases">
        <title>Minimal conservation of predation-associated metabolite biosynthetic gene clusters underscores biosynthetic potential of Myxococcota including descriptions for ten novel species: Archangium lansinium sp. nov., Myxococcus landrumus sp. nov., Nannocystis bai.</title>
        <authorList>
            <person name="Ahearne A."/>
            <person name="Stevens C."/>
            <person name="Dowd S."/>
        </authorList>
    </citation>
    <scope>NUCLEOTIDE SEQUENCE [LARGE SCALE GENOMIC DNA]</scope>
    <source>
        <strain evidence="8 9">NCELM</strain>
    </source>
</reference>
<dbReference type="PANTHER" id="PTHR14389:SF3">
    <property type="entry name" value="PROTEIN FAM111A-LIKE"/>
    <property type="match status" value="1"/>
</dbReference>
<dbReference type="Gene3D" id="2.40.10.10">
    <property type="entry name" value="Trypsin-like serine proteases"/>
    <property type="match status" value="2"/>
</dbReference>
<evidence type="ECO:0000313" key="8">
    <source>
        <dbReference type="EMBL" id="MDC0672365.1"/>
    </source>
</evidence>
<dbReference type="InterPro" id="IPR045430">
    <property type="entry name" value="EAD1"/>
</dbReference>
<accession>A0ABT5BDY9</accession>
<proteinExistence type="inferred from homology"/>
<evidence type="ECO:0000256" key="3">
    <source>
        <dbReference type="ARBA" id="ARBA00022729"/>
    </source>
</evidence>
<evidence type="ECO:0000256" key="6">
    <source>
        <dbReference type="RuleBase" id="RU004296"/>
    </source>
</evidence>
<keyword evidence="3" id="KW-0732">Signal</keyword>
<dbReference type="InterPro" id="IPR009003">
    <property type="entry name" value="Peptidase_S1_PA"/>
</dbReference>
<dbReference type="EMBL" id="JAQNDN010000019">
    <property type="protein sequence ID" value="MDC0672365.1"/>
    <property type="molecule type" value="Genomic_DNA"/>
</dbReference>
<keyword evidence="5 6" id="KW-0720">Serine protease</keyword>
<evidence type="ECO:0000256" key="1">
    <source>
        <dbReference type="ARBA" id="ARBA00008764"/>
    </source>
</evidence>
<evidence type="ECO:0000256" key="5">
    <source>
        <dbReference type="ARBA" id="ARBA00022825"/>
    </source>
</evidence>
<gene>
    <name evidence="8" type="ORF">POL58_31745</name>
</gene>
<dbReference type="Pfam" id="PF13365">
    <property type="entry name" value="Trypsin_2"/>
    <property type="match status" value="1"/>
</dbReference>
<dbReference type="Pfam" id="PF19955">
    <property type="entry name" value="EAD1"/>
    <property type="match status" value="1"/>
</dbReference>
<keyword evidence="4 6" id="KW-0378">Hydrolase</keyword>
<keyword evidence="2 6" id="KW-0645">Protease</keyword>
<comment type="similarity">
    <text evidence="1 6">Belongs to the peptidase S1B family.</text>
</comment>
<evidence type="ECO:0000313" key="9">
    <source>
        <dbReference type="Proteomes" id="UP001217838"/>
    </source>
</evidence>
<dbReference type="EC" id="3.4.21.-" evidence="6"/>